<keyword evidence="1" id="KW-0472">Membrane</keyword>
<organism evidence="2 3">
    <name type="scientific">Campylobacter magnus</name>
    <dbReference type="NCBI Taxonomy" id="3026462"/>
    <lineage>
        <taxon>Bacteria</taxon>
        <taxon>Pseudomonadati</taxon>
        <taxon>Campylobacterota</taxon>
        <taxon>Epsilonproteobacteria</taxon>
        <taxon>Campylobacterales</taxon>
        <taxon>Campylobacteraceae</taxon>
        <taxon>Campylobacter</taxon>
    </lineage>
</organism>
<sequence length="55" mass="6318">MPFVPFLFGFCAFISWWGSLTLFTALRLDELCILSSAQGSKNRLACRTFYFYSHG</sequence>
<gene>
    <name evidence="2" type="ORF">Q2362_04895</name>
</gene>
<dbReference type="EMBL" id="JAULJQ010000005">
    <property type="protein sequence ID" value="MDO2409436.1"/>
    <property type="molecule type" value="Genomic_DNA"/>
</dbReference>
<dbReference type="Proteomes" id="UP001171111">
    <property type="component" value="Unassembled WGS sequence"/>
</dbReference>
<keyword evidence="3" id="KW-1185">Reference proteome</keyword>
<dbReference type="RefSeq" id="WP_302244307.1">
    <property type="nucleotide sequence ID" value="NZ_JAULJQ010000005.1"/>
</dbReference>
<comment type="caution">
    <text evidence="2">The sequence shown here is derived from an EMBL/GenBank/DDBJ whole genome shotgun (WGS) entry which is preliminary data.</text>
</comment>
<accession>A0ABT8TAZ4</accession>
<evidence type="ECO:0000313" key="2">
    <source>
        <dbReference type="EMBL" id="MDO2409436.1"/>
    </source>
</evidence>
<keyword evidence="1" id="KW-1133">Transmembrane helix</keyword>
<evidence type="ECO:0000313" key="3">
    <source>
        <dbReference type="Proteomes" id="UP001171111"/>
    </source>
</evidence>
<protein>
    <submittedName>
        <fullName evidence="2">Uncharacterized protein</fullName>
    </submittedName>
</protein>
<name>A0ABT8TAZ4_9BACT</name>
<feature type="transmembrane region" description="Helical" evidence="1">
    <location>
        <begin position="6"/>
        <end position="26"/>
    </location>
</feature>
<evidence type="ECO:0000256" key="1">
    <source>
        <dbReference type="SAM" id="Phobius"/>
    </source>
</evidence>
<reference evidence="2 3" key="1">
    <citation type="submission" date="2023-06" db="EMBL/GenBank/DDBJ databases">
        <title>Campylobacter magnum sp. nov., isolated from cecal contents of domestic pigs (Sus scrofa domesticus).</title>
        <authorList>
            <person name="Papic B."/>
            <person name="Gruntar I."/>
        </authorList>
    </citation>
    <scope>NUCLEOTIDE SEQUENCE [LARGE SCALE GENOMIC DNA]</scope>
    <source>
        <strain evidence="3">34484-21</strain>
    </source>
</reference>
<proteinExistence type="predicted"/>
<keyword evidence="1" id="KW-0812">Transmembrane</keyword>